<keyword evidence="15" id="KW-1185">Reference proteome</keyword>
<dbReference type="KEGG" id="ehl:EHLA_2138"/>
<dbReference type="Pfam" id="PF03717">
    <property type="entry name" value="PBP_dimer"/>
    <property type="match status" value="1"/>
</dbReference>
<dbReference type="STRING" id="39488.ERS852450_01607"/>
<evidence type="ECO:0000256" key="3">
    <source>
        <dbReference type="ARBA" id="ARBA00007171"/>
    </source>
</evidence>
<dbReference type="GO" id="GO:0008658">
    <property type="term" value="F:penicillin binding"/>
    <property type="evidence" value="ECO:0007669"/>
    <property type="project" value="InterPro"/>
</dbReference>
<evidence type="ECO:0000259" key="13">
    <source>
        <dbReference type="Pfam" id="PF03717"/>
    </source>
</evidence>
<dbReference type="PANTHER" id="PTHR30627">
    <property type="entry name" value="PEPTIDOGLYCAN D,D-TRANSPEPTIDASE"/>
    <property type="match status" value="1"/>
</dbReference>
<feature type="domain" description="Penicillin-binding protein dimerisation" evidence="13">
    <location>
        <begin position="77"/>
        <end position="364"/>
    </location>
</feature>
<evidence type="ECO:0000256" key="6">
    <source>
        <dbReference type="ARBA" id="ARBA00022960"/>
    </source>
</evidence>
<dbReference type="InterPro" id="IPR005311">
    <property type="entry name" value="PBP_dimer"/>
</dbReference>
<dbReference type="Gene3D" id="3.40.710.10">
    <property type="entry name" value="DD-peptidase/beta-lactamase superfamily"/>
    <property type="match status" value="1"/>
</dbReference>
<dbReference type="GO" id="GO:0005886">
    <property type="term" value="C:plasma membrane"/>
    <property type="evidence" value="ECO:0007669"/>
    <property type="project" value="UniProtKB-SubCell"/>
</dbReference>
<accession>A0A285PT25</accession>
<evidence type="ECO:0000256" key="10">
    <source>
        <dbReference type="ARBA" id="ARBA00023316"/>
    </source>
</evidence>
<dbReference type="GO" id="GO:0071555">
    <property type="term" value="P:cell wall organization"/>
    <property type="evidence" value="ECO:0007669"/>
    <property type="project" value="UniProtKB-KW"/>
</dbReference>
<evidence type="ECO:0000256" key="2">
    <source>
        <dbReference type="ARBA" id="ARBA00004236"/>
    </source>
</evidence>
<sequence>MKSGVQILFKFKKKQETDKAKTKNQIIELLSNRIIIMGVLLTALFCVLIYRLFVLQIIQGDEHLANFNYKIKKTIEISGARGNIYDCKGKILAYNQLAYTVTLENSEKTSKIAQERTAKNGKNGPKVTENEVRNEVIYKLVKVLEQNGDTINYSLPMTVNSKGKLKFTVSGSALTRFKKDIYGIANIDNLSGDEKKKAEKYLNSTPEEVYEYLRSGKGGPQGTGSMFGISDSYSTEDTLKIMSVRYDVFMNRYSQTTPITVAANISDKSIAAISEHEEEYPGVSIKADSLRKYNDAKYFSSILGYTGVISESELKELNADNGKYEANDVVGKTGIEKTMESTLQGKKGQKDVLVDNLGKIIKTVKTTKASAGNNVYLTIDADLQKYAYNILERRLAGILLAHLTTADTAGSDKRVPIKDVYYALLDNNIINISRLAKKNAKSNEKDVYRIYKKKQESVLNTLRKDLKTGTTVRKYLSEEKQDYVNYIYKMLENDGILVASSIDENDQVYLDWKEEKITFRKFLQYAINNEWINISSFNIKSDYYDADEIYDELINYIVDALKSEEDFDKILYEYMIKSGTLSGRKVCLLLYDQGVLDKKKDKDCNSLYTGKMSAYNFMYKKIKNIEITPAQLALDPCSGSVIITDPDTGEVRAMVSYPSYDNNRLANGIDSEYYASLNTDLSSPMLNRATQSRTAPGSTFKPISSTAVLEEGVATASTYVKCTGIFDKISPAAKCWIYPNAHGSLNVSGAIAVSCNFFFYQMGYNLGTVNGTYNSQRGLTKLKKYASMYGLNRKSGVEITEYEPHISDEDAIRSAIGQGTHSYTPSQISRYVTSLVNHKNLLDLSLLEKTTDAEGNTLTSYEKKTEEKLKISSSTFDLIKKGMIGVVNGKDSSIKYLYKKQGMKVAGKTGTAQENKKRPNHALFISYAPYDNPDITMTVVVPNGYTSANAAEIARDIYKYYFGKASKAEKKATTALLPSGSDGSND</sequence>
<dbReference type="InterPro" id="IPR036138">
    <property type="entry name" value="PBP_dimer_sf"/>
</dbReference>
<name>A0A285PT25_9FIRM</name>
<keyword evidence="5 11" id="KW-0812">Transmembrane</keyword>
<keyword evidence="8 11" id="KW-1133">Transmembrane helix</keyword>
<dbReference type="EMBL" id="LT907978">
    <property type="protein sequence ID" value="SOB72771.1"/>
    <property type="molecule type" value="Genomic_DNA"/>
</dbReference>
<comment type="similarity">
    <text evidence="3">Belongs to the transpeptidase family.</text>
</comment>
<evidence type="ECO:0000313" key="15">
    <source>
        <dbReference type="Proteomes" id="UP000217549"/>
    </source>
</evidence>
<dbReference type="InterPro" id="IPR001460">
    <property type="entry name" value="PCN-bd_Tpept"/>
</dbReference>
<evidence type="ECO:0000256" key="8">
    <source>
        <dbReference type="ARBA" id="ARBA00022989"/>
    </source>
</evidence>
<dbReference type="SUPFAM" id="SSF56601">
    <property type="entry name" value="beta-lactamase/transpeptidase-like"/>
    <property type="match status" value="1"/>
</dbReference>
<evidence type="ECO:0000313" key="14">
    <source>
        <dbReference type="EMBL" id="SOB72771.1"/>
    </source>
</evidence>
<evidence type="ECO:0000256" key="5">
    <source>
        <dbReference type="ARBA" id="ARBA00022692"/>
    </source>
</evidence>
<keyword evidence="6" id="KW-0133">Cell shape</keyword>
<dbReference type="SUPFAM" id="SSF56519">
    <property type="entry name" value="Penicillin binding protein dimerisation domain"/>
    <property type="match status" value="1"/>
</dbReference>
<dbReference type="PANTHER" id="PTHR30627:SF2">
    <property type="entry name" value="PEPTIDOGLYCAN D,D-TRANSPEPTIDASE MRDA"/>
    <property type="match status" value="1"/>
</dbReference>
<dbReference type="AlphaFoldDB" id="A0A285PT25"/>
<gene>
    <name evidence="14" type="ORF">EHLA_2138</name>
</gene>
<dbReference type="GO" id="GO:0009252">
    <property type="term" value="P:peptidoglycan biosynthetic process"/>
    <property type="evidence" value="ECO:0007669"/>
    <property type="project" value="UniProtKB-KW"/>
</dbReference>
<evidence type="ECO:0000256" key="1">
    <source>
        <dbReference type="ARBA" id="ARBA00004167"/>
    </source>
</evidence>
<keyword evidence="9 11" id="KW-0472">Membrane</keyword>
<feature type="transmembrane region" description="Helical" evidence="11">
    <location>
        <begin position="34"/>
        <end position="53"/>
    </location>
</feature>
<organism evidence="14 15">
    <name type="scientific">Anaerobutyricum hallii</name>
    <dbReference type="NCBI Taxonomy" id="39488"/>
    <lineage>
        <taxon>Bacteria</taxon>
        <taxon>Bacillati</taxon>
        <taxon>Bacillota</taxon>
        <taxon>Clostridia</taxon>
        <taxon>Lachnospirales</taxon>
        <taxon>Lachnospiraceae</taxon>
        <taxon>Anaerobutyricum</taxon>
    </lineage>
</organism>
<evidence type="ECO:0000256" key="9">
    <source>
        <dbReference type="ARBA" id="ARBA00023136"/>
    </source>
</evidence>
<feature type="domain" description="Penicillin-binding protein transpeptidase" evidence="12">
    <location>
        <begin position="639"/>
        <end position="959"/>
    </location>
</feature>
<dbReference type="Gene3D" id="3.90.1310.10">
    <property type="entry name" value="Penicillin-binding protein 2a (Domain 2)"/>
    <property type="match status" value="1"/>
</dbReference>
<keyword evidence="10" id="KW-0961">Cell wall biogenesis/degradation</keyword>
<comment type="subcellular location">
    <subcellularLocation>
        <location evidence="2">Cell membrane</location>
    </subcellularLocation>
    <subcellularLocation>
        <location evidence="1">Membrane</location>
        <topology evidence="1">Single-pass membrane protein</topology>
    </subcellularLocation>
</comment>
<evidence type="ECO:0000259" key="12">
    <source>
        <dbReference type="Pfam" id="PF00905"/>
    </source>
</evidence>
<proteinExistence type="inferred from homology"/>
<dbReference type="GO" id="GO:0008360">
    <property type="term" value="P:regulation of cell shape"/>
    <property type="evidence" value="ECO:0007669"/>
    <property type="project" value="UniProtKB-KW"/>
</dbReference>
<evidence type="ECO:0000256" key="11">
    <source>
        <dbReference type="SAM" id="Phobius"/>
    </source>
</evidence>
<dbReference type="InterPro" id="IPR012338">
    <property type="entry name" value="Beta-lactam/transpept-like"/>
</dbReference>
<dbReference type="Pfam" id="PF00905">
    <property type="entry name" value="Transpeptidase"/>
    <property type="match status" value="1"/>
</dbReference>
<protein>
    <submittedName>
        <fullName evidence="14">Penicillin binding protein transpeptidase domain</fullName>
    </submittedName>
</protein>
<evidence type="ECO:0000256" key="7">
    <source>
        <dbReference type="ARBA" id="ARBA00022984"/>
    </source>
</evidence>
<reference evidence="15" key="1">
    <citation type="submission" date="2017-09" db="EMBL/GenBank/DDBJ databases">
        <authorList>
            <person name="Shetty A S."/>
        </authorList>
    </citation>
    <scope>NUCLEOTIDE SEQUENCE [LARGE SCALE GENOMIC DNA]</scope>
</reference>
<keyword evidence="7" id="KW-0573">Peptidoglycan synthesis</keyword>
<dbReference type="GO" id="GO:0071972">
    <property type="term" value="F:peptidoglycan L,D-transpeptidase activity"/>
    <property type="evidence" value="ECO:0007669"/>
    <property type="project" value="TreeGrafter"/>
</dbReference>
<keyword evidence="4" id="KW-1003">Cell membrane</keyword>
<evidence type="ECO:0000256" key="4">
    <source>
        <dbReference type="ARBA" id="ARBA00022475"/>
    </source>
</evidence>
<dbReference type="Proteomes" id="UP000217549">
    <property type="component" value="Chromosome I"/>
</dbReference>
<dbReference type="InterPro" id="IPR050515">
    <property type="entry name" value="Beta-lactam/transpept"/>
</dbReference>